<sequence length="208" mass="22199">MKTPAITMAMALLAAGTDDISSYSAVGFPTTMEHSNTIAIDTNDLVTHHETDDNNPSDEEASKILLGPSRSRWTNQFIQVPPDDTRERSDMNDATTPPTYTSAVPPHADYYLVGVERDATYRIQGPICSGFGPQPTGSCPAMGEKAASHCDASMASYKEGTCVLPVNSTCQPLKTGAWGCVLFTVDNSSPTTPSSKEPVMTAQTFVSI</sequence>
<evidence type="ECO:0000313" key="2">
    <source>
        <dbReference type="EMBL" id="CAK7932038.1"/>
    </source>
</evidence>
<feature type="region of interest" description="Disordered" evidence="1">
    <location>
        <begin position="81"/>
        <end position="101"/>
    </location>
</feature>
<dbReference type="EMBL" id="CAKLBY020000188">
    <property type="protein sequence ID" value="CAK7932038.1"/>
    <property type="molecule type" value="Genomic_DNA"/>
</dbReference>
<reference evidence="2" key="1">
    <citation type="submission" date="2024-01" db="EMBL/GenBank/DDBJ databases">
        <authorList>
            <person name="Webb A."/>
        </authorList>
    </citation>
    <scope>NUCLEOTIDE SEQUENCE</scope>
    <source>
        <strain evidence="2">Pm1</strain>
    </source>
</reference>
<dbReference type="Proteomes" id="UP001162060">
    <property type="component" value="Unassembled WGS sequence"/>
</dbReference>
<gene>
    <name evidence="2" type="ORF">PM001_LOCUS17188</name>
</gene>
<proteinExistence type="predicted"/>
<accession>A0AAV1UFJ3</accession>
<organism evidence="2 3">
    <name type="scientific">Peronospora matthiolae</name>
    <dbReference type="NCBI Taxonomy" id="2874970"/>
    <lineage>
        <taxon>Eukaryota</taxon>
        <taxon>Sar</taxon>
        <taxon>Stramenopiles</taxon>
        <taxon>Oomycota</taxon>
        <taxon>Peronosporomycetes</taxon>
        <taxon>Peronosporales</taxon>
        <taxon>Peronosporaceae</taxon>
        <taxon>Peronospora</taxon>
    </lineage>
</organism>
<evidence type="ECO:0000313" key="3">
    <source>
        <dbReference type="Proteomes" id="UP001162060"/>
    </source>
</evidence>
<feature type="compositionally biased region" description="Polar residues" evidence="1">
    <location>
        <begin position="92"/>
        <end position="101"/>
    </location>
</feature>
<name>A0AAV1UFJ3_9STRA</name>
<comment type="caution">
    <text evidence="2">The sequence shown here is derived from an EMBL/GenBank/DDBJ whole genome shotgun (WGS) entry which is preliminary data.</text>
</comment>
<dbReference type="AlphaFoldDB" id="A0AAV1UFJ3"/>
<evidence type="ECO:0000256" key="1">
    <source>
        <dbReference type="SAM" id="MobiDB-lite"/>
    </source>
</evidence>
<protein>
    <submittedName>
        <fullName evidence="2">Uncharacterized protein</fullName>
    </submittedName>
</protein>